<sequence>MKELRKLNYFLEIEVAYCKQEGVGFSKTFSPNARLEAIRILLAFTAYKDIKIFQMDVRSSFLNGFIEKEVFVKQLPGFEAAKHLDHAFKLRKTSYGLKQAPHAWYDKLGNFLISNGFSREKVDIIIFRKEENKEFIIVQTYDIIFGATNEHLCKNFSNLMQSEIKMSMMGEL</sequence>
<dbReference type="InterPro" id="IPR013103">
    <property type="entry name" value="RVT_2"/>
</dbReference>
<evidence type="ECO:0000313" key="2">
    <source>
        <dbReference type="EMBL" id="RDX90535.1"/>
    </source>
</evidence>
<evidence type="ECO:0000313" key="3">
    <source>
        <dbReference type="Proteomes" id="UP000257109"/>
    </source>
</evidence>
<accession>A0A371GJ13</accession>
<organism evidence="2 3">
    <name type="scientific">Mucuna pruriens</name>
    <name type="common">Velvet bean</name>
    <name type="synonym">Dolichos pruriens</name>
    <dbReference type="NCBI Taxonomy" id="157652"/>
    <lineage>
        <taxon>Eukaryota</taxon>
        <taxon>Viridiplantae</taxon>
        <taxon>Streptophyta</taxon>
        <taxon>Embryophyta</taxon>
        <taxon>Tracheophyta</taxon>
        <taxon>Spermatophyta</taxon>
        <taxon>Magnoliopsida</taxon>
        <taxon>eudicotyledons</taxon>
        <taxon>Gunneridae</taxon>
        <taxon>Pentapetalae</taxon>
        <taxon>rosids</taxon>
        <taxon>fabids</taxon>
        <taxon>Fabales</taxon>
        <taxon>Fabaceae</taxon>
        <taxon>Papilionoideae</taxon>
        <taxon>50 kb inversion clade</taxon>
        <taxon>NPAAA clade</taxon>
        <taxon>indigoferoid/millettioid clade</taxon>
        <taxon>Phaseoleae</taxon>
        <taxon>Mucuna</taxon>
    </lineage>
</organism>
<dbReference type="Pfam" id="PF07727">
    <property type="entry name" value="RVT_2"/>
    <property type="match status" value="1"/>
</dbReference>
<keyword evidence="3" id="KW-1185">Reference proteome</keyword>
<dbReference type="STRING" id="157652.A0A371GJ13"/>
<feature type="non-terminal residue" evidence="2">
    <location>
        <position position="1"/>
    </location>
</feature>
<dbReference type="OrthoDB" id="418237at2759"/>
<dbReference type="AlphaFoldDB" id="A0A371GJ13"/>
<dbReference type="Proteomes" id="UP000257109">
    <property type="component" value="Unassembled WGS sequence"/>
</dbReference>
<gene>
    <name evidence="2" type="ORF">CR513_27587</name>
</gene>
<reference evidence="2" key="1">
    <citation type="submission" date="2018-05" db="EMBL/GenBank/DDBJ databases">
        <title>Draft genome of Mucuna pruriens seed.</title>
        <authorList>
            <person name="Nnadi N.E."/>
            <person name="Vos R."/>
            <person name="Hasami M.H."/>
            <person name="Devisetty U.K."/>
            <person name="Aguiy J.C."/>
        </authorList>
    </citation>
    <scope>NUCLEOTIDE SEQUENCE [LARGE SCALE GENOMIC DNA]</scope>
    <source>
        <strain evidence="2">JCA_2017</strain>
    </source>
</reference>
<name>A0A371GJ13_MUCPR</name>
<evidence type="ECO:0000259" key="1">
    <source>
        <dbReference type="Pfam" id="PF07727"/>
    </source>
</evidence>
<feature type="domain" description="Reverse transcriptase Ty1/copia-type" evidence="1">
    <location>
        <begin position="17"/>
        <end position="171"/>
    </location>
</feature>
<proteinExistence type="predicted"/>
<protein>
    <recommendedName>
        <fullName evidence="1">Reverse transcriptase Ty1/copia-type domain-containing protein</fullName>
    </recommendedName>
</protein>
<dbReference type="EMBL" id="QJKJ01005376">
    <property type="protein sequence ID" value="RDX90535.1"/>
    <property type="molecule type" value="Genomic_DNA"/>
</dbReference>
<comment type="caution">
    <text evidence="2">The sequence shown here is derived from an EMBL/GenBank/DDBJ whole genome shotgun (WGS) entry which is preliminary data.</text>
</comment>